<gene>
    <name evidence="2" type="ORF">GBAR_LOCUS27174</name>
</gene>
<reference evidence="2" key="1">
    <citation type="submission" date="2023-03" db="EMBL/GenBank/DDBJ databases">
        <authorList>
            <person name="Steffen K."/>
            <person name="Cardenas P."/>
        </authorList>
    </citation>
    <scope>NUCLEOTIDE SEQUENCE</scope>
</reference>
<name>A0AA35TJA5_GEOBA</name>
<dbReference type="SUPFAM" id="SSF159659">
    <property type="entry name" value="Cgl1923-like"/>
    <property type="match status" value="1"/>
</dbReference>
<dbReference type="Gene3D" id="3.40.50.10900">
    <property type="entry name" value="PAC-like subunit"/>
    <property type="match status" value="1"/>
</dbReference>
<comment type="caution">
    <text evidence="2">The sequence shown here is derived from an EMBL/GenBank/DDBJ whole genome shotgun (WGS) entry which is preliminary data.</text>
</comment>
<dbReference type="EMBL" id="CASHTH010003785">
    <property type="protein sequence ID" value="CAI8049340.1"/>
    <property type="molecule type" value="Genomic_DNA"/>
</dbReference>
<proteinExistence type="predicted"/>
<dbReference type="AlphaFoldDB" id="A0AA35TJA5"/>
<evidence type="ECO:0000313" key="3">
    <source>
        <dbReference type="Proteomes" id="UP001174909"/>
    </source>
</evidence>
<dbReference type="InterPro" id="IPR038389">
    <property type="entry name" value="PSMG2_sf"/>
</dbReference>
<dbReference type="InterPro" id="IPR019151">
    <property type="entry name" value="Proteasome_assmbl_chaperone_2"/>
</dbReference>
<evidence type="ECO:0008006" key="4">
    <source>
        <dbReference type="Google" id="ProtNLM"/>
    </source>
</evidence>
<evidence type="ECO:0000256" key="1">
    <source>
        <dbReference type="SAM" id="MobiDB-lite"/>
    </source>
</evidence>
<dbReference type="Pfam" id="PF09754">
    <property type="entry name" value="PAC2"/>
    <property type="match status" value="1"/>
</dbReference>
<feature type="compositionally biased region" description="Low complexity" evidence="1">
    <location>
        <begin position="311"/>
        <end position="327"/>
    </location>
</feature>
<feature type="region of interest" description="Disordered" evidence="1">
    <location>
        <begin position="300"/>
        <end position="327"/>
    </location>
</feature>
<keyword evidence="3" id="KW-1185">Reference proteome</keyword>
<sequence length="327" mass="37260">MFCQDGLMRIGEFEIREPVPELRNVRAIAMLRPWVDVGRVGTLVLNRLERHLGAQELGRLAKPGKFFDYTRYRPRMRTVQGRRVFSTPNTIVHYAHGDDHDYLFLHIREPHAFGEDYCDAIVNLLQHFGVSEYCRIGGMYDSVPHTRPVLITGSLTREQERRATGLISSRGSTYQGPTSIVNLVHESLIQQEMPSVSLMAHLPQYVQLDEDHMGAARLMNVLCSMYDLPESLADESRGEQQYSEINRAVRNNSEVRALIQQLETYYDRTYSAPPESEEEEEAISLAPGVEQFLYEVGGRLEEPSEEEGDDSTTTRTSTRGTTTTRLC</sequence>
<organism evidence="2 3">
    <name type="scientific">Geodia barretti</name>
    <name type="common">Barrett's horny sponge</name>
    <dbReference type="NCBI Taxonomy" id="519541"/>
    <lineage>
        <taxon>Eukaryota</taxon>
        <taxon>Metazoa</taxon>
        <taxon>Porifera</taxon>
        <taxon>Demospongiae</taxon>
        <taxon>Heteroscleromorpha</taxon>
        <taxon>Tetractinellida</taxon>
        <taxon>Astrophorina</taxon>
        <taxon>Geodiidae</taxon>
        <taxon>Geodia</taxon>
    </lineage>
</organism>
<accession>A0AA35TJA5</accession>
<evidence type="ECO:0000313" key="2">
    <source>
        <dbReference type="EMBL" id="CAI8049340.1"/>
    </source>
</evidence>
<dbReference type="Proteomes" id="UP001174909">
    <property type="component" value="Unassembled WGS sequence"/>
</dbReference>
<protein>
    <recommendedName>
        <fullName evidence="4">PAC2 family protein</fullName>
    </recommendedName>
</protein>